<comment type="caution">
    <text evidence="2">The sequence shown here is derived from an EMBL/GenBank/DDBJ whole genome shotgun (WGS) entry which is preliminary data.</text>
</comment>
<name>A0ABP3I361_9ACTN</name>
<feature type="signal peptide" evidence="1">
    <location>
        <begin position="1"/>
        <end position="23"/>
    </location>
</feature>
<dbReference type="Proteomes" id="UP001500879">
    <property type="component" value="Unassembled WGS sequence"/>
</dbReference>
<accession>A0ABP3I361</accession>
<proteinExistence type="predicted"/>
<sequence length="144" mass="15294">MKKIIVGAVAAAVVATGAAVAPAAKDWYESRHDESSRYTTGAEAKADRTTVPRWLPDDAADVRYAMKTTGGDRLLRASLPGGKLPSSCEPLSGAPSKRPALSASWFPSGTTAQARCGLYYAATEGGTLYAWQDNEDWIADNKSR</sequence>
<reference evidence="3" key="1">
    <citation type="journal article" date="2019" name="Int. J. Syst. Evol. Microbiol.">
        <title>The Global Catalogue of Microorganisms (GCM) 10K type strain sequencing project: providing services to taxonomists for standard genome sequencing and annotation.</title>
        <authorList>
            <consortium name="The Broad Institute Genomics Platform"/>
            <consortium name="The Broad Institute Genome Sequencing Center for Infectious Disease"/>
            <person name="Wu L."/>
            <person name="Ma J."/>
        </authorList>
    </citation>
    <scope>NUCLEOTIDE SEQUENCE [LARGE SCALE GENOMIC DNA]</scope>
    <source>
        <strain evidence="3">JCM 4788</strain>
    </source>
</reference>
<gene>
    <name evidence="2" type="ORF">GCM10010357_05460</name>
</gene>
<evidence type="ECO:0000256" key="1">
    <source>
        <dbReference type="SAM" id="SignalP"/>
    </source>
</evidence>
<dbReference type="EMBL" id="BAAABX010000006">
    <property type="protein sequence ID" value="GAA0387643.1"/>
    <property type="molecule type" value="Genomic_DNA"/>
</dbReference>
<organism evidence="2 3">
    <name type="scientific">Streptomyces luteireticuli</name>
    <dbReference type="NCBI Taxonomy" id="173858"/>
    <lineage>
        <taxon>Bacteria</taxon>
        <taxon>Bacillati</taxon>
        <taxon>Actinomycetota</taxon>
        <taxon>Actinomycetes</taxon>
        <taxon>Kitasatosporales</taxon>
        <taxon>Streptomycetaceae</taxon>
        <taxon>Streptomyces</taxon>
    </lineage>
</organism>
<keyword evidence="1" id="KW-0732">Signal</keyword>
<feature type="chain" id="PRO_5045470505" description="Lipoprotein" evidence="1">
    <location>
        <begin position="24"/>
        <end position="144"/>
    </location>
</feature>
<protein>
    <recommendedName>
        <fullName evidence="4">Lipoprotein</fullName>
    </recommendedName>
</protein>
<evidence type="ECO:0000313" key="2">
    <source>
        <dbReference type="EMBL" id="GAA0387643.1"/>
    </source>
</evidence>
<keyword evidence="3" id="KW-1185">Reference proteome</keyword>
<evidence type="ECO:0000313" key="3">
    <source>
        <dbReference type="Proteomes" id="UP001500879"/>
    </source>
</evidence>
<evidence type="ECO:0008006" key="4">
    <source>
        <dbReference type="Google" id="ProtNLM"/>
    </source>
</evidence>
<dbReference type="RefSeq" id="WP_344019364.1">
    <property type="nucleotide sequence ID" value="NZ_BAAABX010000006.1"/>
</dbReference>